<evidence type="ECO:0000313" key="1">
    <source>
        <dbReference type="EMBL" id="MBE1556809.1"/>
    </source>
</evidence>
<dbReference type="AlphaFoldDB" id="A0A927MSW4"/>
<proteinExistence type="predicted"/>
<dbReference type="Proteomes" id="UP000658225">
    <property type="component" value="Unassembled WGS sequence"/>
</dbReference>
<dbReference type="RefSeq" id="WP_192600423.1">
    <property type="nucleotide sequence ID" value="NZ_JADBEL010000037.1"/>
</dbReference>
<sequence>MVYIESATNRTENVFRIIDIIDSRCKEMRLITNRFDFLADDISEIYHSR</sequence>
<protein>
    <submittedName>
        <fullName evidence="1">2-keto-4-pentenoate hydratase</fullName>
    </submittedName>
</protein>
<dbReference type="EMBL" id="JADBEL010000037">
    <property type="protein sequence ID" value="MBE1556809.1"/>
    <property type="molecule type" value="Genomic_DNA"/>
</dbReference>
<evidence type="ECO:0000313" key="2">
    <source>
        <dbReference type="Proteomes" id="UP000658225"/>
    </source>
</evidence>
<reference evidence="1" key="1">
    <citation type="submission" date="2020-10" db="EMBL/GenBank/DDBJ databases">
        <title>Genomic Encyclopedia of Type Strains, Phase IV (KMG-IV): sequencing the most valuable type-strain genomes for metagenomic binning, comparative biology and taxonomic classification.</title>
        <authorList>
            <person name="Goeker M."/>
        </authorList>
    </citation>
    <scope>NUCLEOTIDE SEQUENCE</scope>
    <source>
        <strain evidence="1">DSM 13886</strain>
    </source>
</reference>
<comment type="caution">
    <text evidence="1">The sequence shown here is derived from an EMBL/GenBank/DDBJ whole genome shotgun (WGS) entry which is preliminary data.</text>
</comment>
<gene>
    <name evidence="1" type="ORF">H4683_003935</name>
</gene>
<name>A0A927MSW4_9BACL</name>
<organism evidence="1 2">
    <name type="scientific">Sporosarcina limicola</name>
    <dbReference type="NCBI Taxonomy" id="34101"/>
    <lineage>
        <taxon>Bacteria</taxon>
        <taxon>Bacillati</taxon>
        <taxon>Bacillota</taxon>
        <taxon>Bacilli</taxon>
        <taxon>Bacillales</taxon>
        <taxon>Caryophanaceae</taxon>
        <taxon>Sporosarcina</taxon>
    </lineage>
</organism>
<accession>A0A927MSW4</accession>
<keyword evidence="2" id="KW-1185">Reference proteome</keyword>